<dbReference type="EMBL" id="JAZGQO010000002">
    <property type="protein sequence ID" value="KAK6190167.1"/>
    <property type="molecule type" value="Genomic_DNA"/>
</dbReference>
<dbReference type="Proteomes" id="UP001347796">
    <property type="component" value="Unassembled WGS sequence"/>
</dbReference>
<keyword evidence="8" id="KW-0256">Endoplasmic reticulum</keyword>
<comment type="caution">
    <text evidence="10">The sequence shown here is derived from an EMBL/GenBank/DDBJ whole genome shotgun (WGS) entry which is preliminary data.</text>
</comment>
<dbReference type="InterPro" id="IPR030654">
    <property type="entry name" value="Sugar_lactone_oxidase"/>
</dbReference>
<accession>A0AAN8K6I5</accession>
<dbReference type="Pfam" id="PF04030">
    <property type="entry name" value="ALO"/>
    <property type="match status" value="1"/>
</dbReference>
<evidence type="ECO:0000259" key="9">
    <source>
        <dbReference type="PROSITE" id="PS51387"/>
    </source>
</evidence>
<comment type="pathway">
    <text evidence="8">Cofactor biosynthesis; L-ascorbate biosynthesis via UDP-alpha-D-glucuronate pathway; L-ascorbate from UDP-alpha-D-glucuronate: step 4/4.</text>
</comment>
<dbReference type="GO" id="GO:0019853">
    <property type="term" value="P:L-ascorbic acid biosynthetic process"/>
    <property type="evidence" value="ECO:0007669"/>
    <property type="project" value="UniProtKB-KW"/>
</dbReference>
<dbReference type="PANTHER" id="PTHR43762:SF8">
    <property type="entry name" value="L-GULONOLACTONE OXIDASE"/>
    <property type="match status" value="1"/>
</dbReference>
<evidence type="ECO:0000256" key="8">
    <source>
        <dbReference type="RuleBase" id="RU367158"/>
    </source>
</evidence>
<evidence type="ECO:0000256" key="5">
    <source>
        <dbReference type="ARBA" id="ARBA00022827"/>
    </source>
</evidence>
<dbReference type="EC" id="1.1.3.8" evidence="8"/>
<gene>
    <name evidence="10" type="ORF">SNE40_002093</name>
</gene>
<dbReference type="NCBIfam" id="TIGR01679">
    <property type="entry name" value="bact_FAD_ox"/>
    <property type="match status" value="1"/>
</dbReference>
<comment type="catalytic activity">
    <reaction evidence="8">
        <text>L-gulono-1,4-lactone + O2 = L-ascorbate + H2O2 + H(+)</text>
        <dbReference type="Rhea" id="RHEA:32363"/>
        <dbReference type="ChEBI" id="CHEBI:15378"/>
        <dbReference type="ChEBI" id="CHEBI:15379"/>
        <dbReference type="ChEBI" id="CHEBI:16240"/>
        <dbReference type="ChEBI" id="CHEBI:17587"/>
        <dbReference type="ChEBI" id="CHEBI:38290"/>
        <dbReference type="EC" id="1.1.3.8"/>
    </reaction>
</comment>
<name>A0AAN8K6I5_PATCE</name>
<dbReference type="Gene3D" id="3.30.465.10">
    <property type="match status" value="1"/>
</dbReference>
<reference evidence="10 11" key="1">
    <citation type="submission" date="2024-01" db="EMBL/GenBank/DDBJ databases">
        <title>The genome of the rayed Mediterranean limpet Patella caerulea (Linnaeus, 1758).</title>
        <authorList>
            <person name="Anh-Thu Weber A."/>
            <person name="Halstead-Nussloch G."/>
        </authorList>
    </citation>
    <scope>NUCLEOTIDE SEQUENCE [LARGE SCALE GENOMIC DNA]</scope>
    <source>
        <strain evidence="10">AATW-2023a</strain>
        <tissue evidence="10">Whole specimen</tissue>
    </source>
</reference>
<comment type="function">
    <text evidence="8">Oxidizes L-gulono-1,4-lactone to hydrogen peroxide and L-xylo-hexulonolactone which spontaneously isomerizes to L-ascorbate.</text>
</comment>
<dbReference type="GO" id="GO:0005789">
    <property type="term" value="C:endoplasmic reticulum membrane"/>
    <property type="evidence" value="ECO:0007669"/>
    <property type="project" value="UniProtKB-SubCell"/>
</dbReference>
<dbReference type="PIRSF" id="PIRSF000136">
    <property type="entry name" value="LGO_GLO"/>
    <property type="match status" value="1"/>
</dbReference>
<dbReference type="InterPro" id="IPR006094">
    <property type="entry name" value="Oxid_FAD_bind_N"/>
</dbReference>
<comment type="subcellular location">
    <subcellularLocation>
        <location evidence="2">Membrane</location>
    </subcellularLocation>
    <subcellularLocation>
        <location evidence="8">Microsome membrane</location>
        <topology evidence="8">Single-pass membrane protein</topology>
    </subcellularLocation>
    <subcellularLocation>
        <location evidence="8">Endoplasmic reticulum membrane</location>
        <topology evidence="8">Single-pass membrane protein</topology>
    </subcellularLocation>
</comment>
<comment type="cofactor">
    <cofactor evidence="1 8">
        <name>FAD</name>
        <dbReference type="ChEBI" id="CHEBI:57692"/>
    </cofactor>
</comment>
<evidence type="ECO:0000256" key="3">
    <source>
        <dbReference type="ARBA" id="ARBA00005466"/>
    </source>
</evidence>
<evidence type="ECO:0000313" key="10">
    <source>
        <dbReference type="EMBL" id="KAK6190167.1"/>
    </source>
</evidence>
<dbReference type="PROSITE" id="PS51387">
    <property type="entry name" value="FAD_PCMH"/>
    <property type="match status" value="1"/>
</dbReference>
<dbReference type="InterPro" id="IPR016166">
    <property type="entry name" value="FAD-bd_PCMH"/>
</dbReference>
<evidence type="ECO:0000256" key="6">
    <source>
        <dbReference type="ARBA" id="ARBA00023002"/>
    </source>
</evidence>
<dbReference type="GO" id="GO:0050105">
    <property type="term" value="F:L-gulonolactone oxidase activity"/>
    <property type="evidence" value="ECO:0007669"/>
    <property type="project" value="UniProtKB-EC"/>
</dbReference>
<dbReference type="Gene3D" id="3.30.43.10">
    <property type="entry name" value="Uridine Diphospho-n-acetylenolpyruvylglucosamine Reductase, domain 2"/>
    <property type="match status" value="1"/>
</dbReference>
<dbReference type="PANTHER" id="PTHR43762">
    <property type="entry name" value="L-GULONOLACTONE OXIDASE"/>
    <property type="match status" value="1"/>
</dbReference>
<dbReference type="NCBIfam" id="TIGR01678">
    <property type="entry name" value="FAD_lactone_ox"/>
    <property type="match status" value="1"/>
</dbReference>
<keyword evidence="4 8" id="KW-0285">Flavoprotein</keyword>
<keyword evidence="5 8" id="KW-0274">FAD</keyword>
<evidence type="ECO:0000256" key="1">
    <source>
        <dbReference type="ARBA" id="ARBA00001974"/>
    </source>
</evidence>
<protein>
    <recommendedName>
        <fullName evidence="8">L-gulonolactone oxidase</fullName>
        <shortName evidence="8">LGO</shortName>
        <ecNumber evidence="8">1.1.3.8</ecNumber>
    </recommendedName>
</protein>
<organism evidence="10 11">
    <name type="scientific">Patella caerulea</name>
    <name type="common">Rayed Mediterranean limpet</name>
    <dbReference type="NCBI Taxonomy" id="87958"/>
    <lineage>
        <taxon>Eukaryota</taxon>
        <taxon>Metazoa</taxon>
        <taxon>Spiralia</taxon>
        <taxon>Lophotrochozoa</taxon>
        <taxon>Mollusca</taxon>
        <taxon>Gastropoda</taxon>
        <taxon>Patellogastropoda</taxon>
        <taxon>Patelloidea</taxon>
        <taxon>Patellidae</taxon>
        <taxon>Patella</taxon>
    </lineage>
</organism>
<evidence type="ECO:0000256" key="4">
    <source>
        <dbReference type="ARBA" id="ARBA00022630"/>
    </source>
</evidence>
<dbReference type="InterPro" id="IPR036318">
    <property type="entry name" value="FAD-bd_PCMH-like_sf"/>
</dbReference>
<dbReference type="GO" id="GO:0003885">
    <property type="term" value="F:D-arabinono-1,4-lactone oxidase activity"/>
    <property type="evidence" value="ECO:0007669"/>
    <property type="project" value="UniProtKB-UniRule"/>
</dbReference>
<keyword evidence="11" id="KW-1185">Reference proteome</keyword>
<dbReference type="InterPro" id="IPR016171">
    <property type="entry name" value="Vanillyl_alc_oxidase_C-sub2"/>
</dbReference>
<dbReference type="Gene3D" id="1.10.45.10">
    <property type="entry name" value="Vanillyl-alcohol Oxidase, Chain A, domain 4"/>
    <property type="match status" value="1"/>
</dbReference>
<evidence type="ECO:0000256" key="7">
    <source>
        <dbReference type="ARBA" id="ARBA00023136"/>
    </source>
</evidence>
<keyword evidence="8" id="KW-0060">Ascorbate biosynthesis</keyword>
<evidence type="ECO:0000256" key="2">
    <source>
        <dbReference type="ARBA" id="ARBA00004370"/>
    </source>
</evidence>
<dbReference type="GO" id="GO:0071949">
    <property type="term" value="F:FAD binding"/>
    <property type="evidence" value="ECO:0007669"/>
    <property type="project" value="UniProtKB-UniRule"/>
</dbReference>
<sequence>MASDVRSLGKPGFKFTNWATTYSCHPELYFEPETTEEISQILAFAQKKGKKVKVIGNGHSPSDLACTTDYMISLKRYNHVIKIDKERGLVNVQGGCLIKDLNEKILPANGLAFSVQGTVSELTAAGVISTGTHGTGADMGIISSSVVELDLMTASGEILTISKDQNADLFPAATVSLGSLGVILHVTFQCEPAFNLEQKQFPEKLDNVLKNLDEYVTGSEHFRFFYFPHTEDTLCFSANRTKKEKNLSFSWFWESLVGYHIFQALYWLSTFMSFLVPVLNRLFYNLLYSHKKEKVDRCDQIFNFNCLFKQYVTEWSIPRDKTAPVLTEIKDWILKNKFPAHFPIEVRFVKGDGIYLSPAYGWKDTCYINIIMYTPFNKIVPREKYWEAFEKVMSDYGGRPHWAKDHKYGREEFTKLYPQFETFCKIRERLDPNGMFLNSNLERVFGKNTMSKMNV</sequence>
<dbReference type="Pfam" id="PF01565">
    <property type="entry name" value="FAD_binding_4"/>
    <property type="match status" value="1"/>
</dbReference>
<feature type="domain" description="FAD-binding PCMH-type" evidence="9">
    <location>
        <begin position="22"/>
        <end position="193"/>
    </location>
</feature>
<comment type="similarity">
    <text evidence="3 8">Belongs to the oxygen-dependent FAD-linked oxidoreductase family.</text>
</comment>
<dbReference type="InterPro" id="IPR007173">
    <property type="entry name" value="ALO_C"/>
</dbReference>
<dbReference type="InterPro" id="IPR016169">
    <property type="entry name" value="FAD-bd_PCMH_sub2"/>
</dbReference>
<keyword evidence="6 8" id="KW-0560">Oxidoreductase</keyword>
<dbReference type="AlphaFoldDB" id="A0AAN8K6I5"/>
<dbReference type="SUPFAM" id="SSF56176">
    <property type="entry name" value="FAD-binding/transporter-associated domain-like"/>
    <property type="match status" value="1"/>
</dbReference>
<keyword evidence="8" id="KW-0492">Microsome</keyword>
<keyword evidence="7" id="KW-0472">Membrane</keyword>
<dbReference type="Gene3D" id="3.30.70.2520">
    <property type="match status" value="1"/>
</dbReference>
<evidence type="ECO:0000313" key="11">
    <source>
        <dbReference type="Proteomes" id="UP001347796"/>
    </source>
</evidence>
<dbReference type="InterPro" id="IPR016167">
    <property type="entry name" value="FAD-bd_PCMH_sub1"/>
</dbReference>
<dbReference type="InterPro" id="IPR010031">
    <property type="entry name" value="FAD_lactone_oxidase-like"/>
</dbReference>
<proteinExistence type="inferred from homology"/>